<name>A0A1X7J0R5_9CORY</name>
<dbReference type="EMBL" id="FXAR01000003">
    <property type="protein sequence ID" value="SMG20911.1"/>
    <property type="molecule type" value="Genomic_DNA"/>
</dbReference>
<dbReference type="Proteomes" id="UP000193309">
    <property type="component" value="Unassembled WGS sequence"/>
</dbReference>
<protein>
    <submittedName>
        <fullName evidence="1">Uncharacterized protein</fullName>
    </submittedName>
</protein>
<accession>A0A1X7J0R5</accession>
<dbReference type="STRING" id="1610489.SAMN06295981_1131"/>
<dbReference type="AlphaFoldDB" id="A0A1X7J0R5"/>
<gene>
    <name evidence="1" type="ORF">SAMN06295981_1131</name>
</gene>
<sequence length="79" mass="8618">MDHLQLTSATADHLLTLLRRTTPPSPPTLPPGSRTAAALDRAAAAWAGTHRRADTALLDHVRDLQRFVGRVAEEDRSLL</sequence>
<proteinExistence type="predicted"/>
<organism evidence="1 2">
    <name type="scientific">Corynebacterium pollutisoli</name>
    <dbReference type="NCBI Taxonomy" id="1610489"/>
    <lineage>
        <taxon>Bacteria</taxon>
        <taxon>Bacillati</taxon>
        <taxon>Actinomycetota</taxon>
        <taxon>Actinomycetes</taxon>
        <taxon>Mycobacteriales</taxon>
        <taxon>Corynebacteriaceae</taxon>
        <taxon>Corynebacterium</taxon>
    </lineage>
</organism>
<evidence type="ECO:0000313" key="1">
    <source>
        <dbReference type="EMBL" id="SMG20911.1"/>
    </source>
</evidence>
<evidence type="ECO:0000313" key="2">
    <source>
        <dbReference type="Proteomes" id="UP000193309"/>
    </source>
</evidence>
<reference evidence="2" key="1">
    <citation type="submission" date="2017-04" db="EMBL/GenBank/DDBJ databases">
        <authorList>
            <person name="Varghese N."/>
            <person name="Submissions S."/>
        </authorList>
    </citation>
    <scope>NUCLEOTIDE SEQUENCE [LARGE SCALE GENOMIC DNA]</scope>
    <source>
        <strain evidence="2">VDS</strain>
    </source>
</reference>
<keyword evidence="2" id="KW-1185">Reference proteome</keyword>
<dbReference type="RefSeq" id="WP_085549266.1">
    <property type="nucleotide sequence ID" value="NZ_FXAR01000003.1"/>
</dbReference>